<dbReference type="InterPro" id="IPR008927">
    <property type="entry name" value="6-PGluconate_DH-like_C_sf"/>
</dbReference>
<proteinExistence type="predicted"/>
<evidence type="ECO:0000256" key="1">
    <source>
        <dbReference type="ARBA" id="ARBA00023002"/>
    </source>
</evidence>
<reference evidence="6 7" key="1">
    <citation type="submission" date="2020-08" db="EMBL/GenBank/DDBJ databases">
        <title>A Genomic Blueprint of the Chicken Gut Microbiome.</title>
        <authorList>
            <person name="Gilroy R."/>
            <person name="Ravi A."/>
            <person name="Getino M."/>
            <person name="Pursley I."/>
            <person name="Horton D.L."/>
            <person name="Alikhan N.-F."/>
            <person name="Baker D."/>
            <person name="Gharbi K."/>
            <person name="Hall N."/>
            <person name="Watson M."/>
            <person name="Adriaenssens E.M."/>
            <person name="Foster-Nyarko E."/>
            <person name="Jarju S."/>
            <person name="Secka A."/>
            <person name="Antonio M."/>
            <person name="Oren A."/>
            <person name="Chaudhuri R."/>
            <person name="La Ragione R.M."/>
            <person name="Hildebrand F."/>
            <person name="Pallen M.J."/>
        </authorList>
    </citation>
    <scope>NUCLEOTIDE SEQUENCE [LARGE SCALE GENOMIC DNA]</scope>
    <source>
        <strain evidence="6 7">Sa2BVA9</strain>
    </source>
</reference>
<evidence type="ECO:0000256" key="3">
    <source>
        <dbReference type="ARBA" id="ARBA00048615"/>
    </source>
</evidence>
<feature type="domain" description="Mannitol dehydrogenase C-terminal" evidence="5">
    <location>
        <begin position="290"/>
        <end position="493"/>
    </location>
</feature>
<dbReference type="PANTHER" id="PTHR30524">
    <property type="entry name" value="MANNITOL-1-PHOSPHATE 5-DEHYDROGENASE"/>
    <property type="match status" value="1"/>
</dbReference>
<evidence type="ECO:0000256" key="2">
    <source>
        <dbReference type="ARBA" id="ARBA00023027"/>
    </source>
</evidence>
<evidence type="ECO:0000313" key="7">
    <source>
        <dbReference type="Proteomes" id="UP000608071"/>
    </source>
</evidence>
<dbReference type="InterPro" id="IPR036291">
    <property type="entry name" value="NAD(P)-bd_dom_sf"/>
</dbReference>
<comment type="caution">
    <text evidence="6">The sequence shown here is derived from an EMBL/GenBank/DDBJ whole genome shotgun (WGS) entry which is preliminary data.</text>
</comment>
<evidence type="ECO:0000259" key="4">
    <source>
        <dbReference type="Pfam" id="PF01232"/>
    </source>
</evidence>
<dbReference type="EMBL" id="JACSQL010000001">
    <property type="protein sequence ID" value="MBD7967146.1"/>
    <property type="molecule type" value="Genomic_DNA"/>
</dbReference>
<dbReference type="InterPro" id="IPR013118">
    <property type="entry name" value="Mannitol_DH_C"/>
</dbReference>
<dbReference type="Proteomes" id="UP000608071">
    <property type="component" value="Unassembled WGS sequence"/>
</dbReference>
<dbReference type="SUPFAM" id="SSF48179">
    <property type="entry name" value="6-phosphogluconate dehydrogenase C-terminal domain-like"/>
    <property type="match status" value="1"/>
</dbReference>
<dbReference type="Gene3D" id="3.40.50.720">
    <property type="entry name" value="NAD(P)-binding Rossmann-like Domain"/>
    <property type="match status" value="1"/>
</dbReference>
<gene>
    <name evidence="6" type="ORF">H9647_03640</name>
</gene>
<accession>A0ABR8SUH3</accession>
<dbReference type="Pfam" id="PF01232">
    <property type="entry name" value="Mannitol_dh"/>
    <property type="match status" value="1"/>
</dbReference>
<dbReference type="RefSeq" id="WP_191798253.1">
    <property type="nucleotide sequence ID" value="NZ_JACSQL010000001.1"/>
</dbReference>
<feature type="domain" description="Mannitol dehydrogenase N-terminal" evidence="4">
    <location>
        <begin position="32"/>
        <end position="270"/>
    </location>
</feature>
<comment type="catalytic activity">
    <reaction evidence="3">
        <text>D-mannitol 1-phosphate + NAD(+) = beta-D-fructose 6-phosphate + NADH + H(+)</text>
        <dbReference type="Rhea" id="RHEA:19661"/>
        <dbReference type="ChEBI" id="CHEBI:15378"/>
        <dbReference type="ChEBI" id="CHEBI:57540"/>
        <dbReference type="ChEBI" id="CHEBI:57634"/>
        <dbReference type="ChEBI" id="CHEBI:57945"/>
        <dbReference type="ChEBI" id="CHEBI:61381"/>
        <dbReference type="EC" id="1.1.1.17"/>
    </reaction>
</comment>
<evidence type="ECO:0000313" key="6">
    <source>
        <dbReference type="EMBL" id="MBD7967146.1"/>
    </source>
</evidence>
<keyword evidence="1" id="KW-0560">Oxidoreductase</keyword>
<name>A0ABR8SUH3_9BACL</name>
<keyword evidence="2" id="KW-0520">NAD</keyword>
<organism evidence="6 7">
    <name type="scientific">Paenibacillus gallinarum</name>
    <dbReference type="NCBI Taxonomy" id="2762232"/>
    <lineage>
        <taxon>Bacteria</taxon>
        <taxon>Bacillati</taxon>
        <taxon>Bacillota</taxon>
        <taxon>Bacilli</taxon>
        <taxon>Bacillales</taxon>
        <taxon>Paenibacillaceae</taxon>
        <taxon>Paenibacillus</taxon>
    </lineage>
</organism>
<dbReference type="Pfam" id="PF08125">
    <property type="entry name" value="Mannitol_dh_C"/>
    <property type="match status" value="1"/>
</dbReference>
<dbReference type="SUPFAM" id="SSF51735">
    <property type="entry name" value="NAD(P)-binding Rossmann-fold domains"/>
    <property type="match status" value="1"/>
</dbReference>
<dbReference type="Gene3D" id="1.10.1040.10">
    <property type="entry name" value="N-(1-d-carboxylethyl)-l-norvaline Dehydrogenase, domain 2"/>
    <property type="match status" value="1"/>
</dbReference>
<dbReference type="NCBIfam" id="NF002969">
    <property type="entry name" value="PRK03643.1"/>
    <property type="match status" value="1"/>
</dbReference>
<keyword evidence="7" id="KW-1185">Reference proteome</keyword>
<protein>
    <submittedName>
        <fullName evidence="6">Tagaturonate reductase</fullName>
    </submittedName>
</protein>
<dbReference type="InterPro" id="IPR013328">
    <property type="entry name" value="6PGD_dom2"/>
</dbReference>
<dbReference type="PANTHER" id="PTHR30524:SF0">
    <property type="entry name" value="ALTRONATE OXIDOREDUCTASE-RELATED"/>
    <property type="match status" value="1"/>
</dbReference>
<dbReference type="InterPro" id="IPR013131">
    <property type="entry name" value="Mannitol_DH_N"/>
</dbReference>
<sequence>MTVKKDYPRLSLQNSNSHLHSVHSEIKQLPVKVLQIGEGNFLRGFADWMIYESAVKGAFKGTVAVTQPRRKGREKLLTIREQDGLYTLLTRGIVNGTAVEKASIIPILSRTIDPYEEWQDFLQLAVSPELDIIISNTTEAGLTYLETRYEEGVPIDSFPGKLTVFLHERYTHYSGSKESGLLILPCELVDRNGDVLKKYVLQHSIDFGFSDSFRDWVQQDNRFLNNLVDRIVTGAPSEEEAAVLTERFGYEDKLMTLAEPYHLWAIEGEPELDDRFPLVQAGLNIHWTTDLKPFQLRKVRLLNGSHTLMTPIAILKGQTFVRETMEDSELGAFVREAAEKEIIPALDLPEEEMQSYIKEVWDRFLNPYINHKLTDIMLGSISKFKVRLLPTMLESINRNGVLPERIVTSFSALLRLYRAEQTESGYVSSTFGGEKVILRDEERLLASLAQYWSKYSGANMNEVVAEILADEHIWGQNLNLISGLRDQVAENLNKWEKEERA</sequence>
<evidence type="ECO:0000259" key="5">
    <source>
        <dbReference type="Pfam" id="PF08125"/>
    </source>
</evidence>